<feature type="non-terminal residue" evidence="1">
    <location>
        <position position="74"/>
    </location>
</feature>
<proteinExistence type="predicted"/>
<keyword evidence="2" id="KW-1185">Reference proteome</keyword>
<comment type="caution">
    <text evidence="1">The sequence shown here is derived from an EMBL/GenBank/DDBJ whole genome shotgun (WGS) entry which is preliminary data.</text>
</comment>
<reference evidence="2" key="1">
    <citation type="journal article" date="2019" name="Int. J. Syst. Evol. Microbiol.">
        <title>The Global Catalogue of Microorganisms (GCM) 10K type strain sequencing project: providing services to taxonomists for standard genome sequencing and annotation.</title>
        <authorList>
            <consortium name="The Broad Institute Genomics Platform"/>
            <consortium name="The Broad Institute Genome Sequencing Center for Infectious Disease"/>
            <person name="Wu L."/>
            <person name="Ma J."/>
        </authorList>
    </citation>
    <scope>NUCLEOTIDE SEQUENCE [LARGE SCALE GENOMIC DNA]</scope>
    <source>
        <strain evidence="2">TBRC 5781</strain>
    </source>
</reference>
<dbReference type="EMBL" id="JBHSBD010000153">
    <property type="protein sequence ID" value="MFC3971043.1"/>
    <property type="molecule type" value="Genomic_DNA"/>
</dbReference>
<name>A0ABV8EGF3_9HYPH</name>
<gene>
    <name evidence="1" type="ORF">ACFOVS_23560</name>
</gene>
<dbReference type="RefSeq" id="WP_377307405.1">
    <property type="nucleotide sequence ID" value="NZ_JBHSBD010000153.1"/>
</dbReference>
<evidence type="ECO:0000313" key="1">
    <source>
        <dbReference type="EMBL" id="MFC3971043.1"/>
    </source>
</evidence>
<sequence length="74" mass="8412">MILHIKTINASQRKNGPVRVPSLPKQWRKASEPSKEPVFSYQNVTVIIVSTKDPKVFPETTPTTFLFLNPYSIV</sequence>
<dbReference type="Proteomes" id="UP001595697">
    <property type="component" value="Unassembled WGS sequence"/>
</dbReference>
<evidence type="ECO:0000313" key="2">
    <source>
        <dbReference type="Proteomes" id="UP001595697"/>
    </source>
</evidence>
<protein>
    <submittedName>
        <fullName evidence="1">Uncharacterized protein</fullName>
    </submittedName>
</protein>
<accession>A0ABV8EGF3</accession>
<organism evidence="1 2">
    <name type="scientific">Rhizobium lemnae</name>
    <dbReference type="NCBI Taxonomy" id="1214924"/>
    <lineage>
        <taxon>Bacteria</taxon>
        <taxon>Pseudomonadati</taxon>
        <taxon>Pseudomonadota</taxon>
        <taxon>Alphaproteobacteria</taxon>
        <taxon>Hyphomicrobiales</taxon>
        <taxon>Rhizobiaceae</taxon>
        <taxon>Rhizobium/Agrobacterium group</taxon>
        <taxon>Rhizobium</taxon>
    </lineage>
</organism>